<sequence>MTATGRTEGLATEQGGRATLLAAVLRHGPLVAVAIPAVAALGTALTTDWLPAGDVALEALRTADVGTARTPLVGAYSRFGWSHPGPLLFWLGSPFHQLLGPRGLLVEAVLVNLASALVAVTAARRVGGRAAAWLVAGATLAAVGAVGAPALLEIWNPFVAMLPLLAFLLSVAAAADGHRPSLVAAAATGTFAVQCHVGSAPVVLAALVGAGAWALHRRRTEAALPAGPAATDAGRRWWVWGAVAAVVLVLAWSGPLVEQVANDPGNLREMATFALDGEEAPAPLSDAVGVAARELGVPPAWLVGRETVEELPIVAAGAPWTLGVVAAALAVAATWALRRGDGPAARLVLLAAWLWLVSLVALTRNVGLYIPYLVRWTWPVGILVAVALALTGWRALAPTLGRRSAAASRAAALVAVVVVLAASAGLAVRSLGDRAEPDRPQGEAVRTLADAIDRTVPEGAYAYRWADPHDLGSVPVGVAVELERRGYDLVLPPERSLLFGEERVGPGDGLPRLVVVAERAGAVGPPAPGAEEVTTADALSPAERARLDEVEARIRRDADLPADRPVVVDSIVTARDLEAAGASEADTRAALDLQREGDAYRVWLVPPGAG</sequence>
<name>A0AAE9YCN4_9ACTN</name>
<feature type="transmembrane region" description="Helical" evidence="1">
    <location>
        <begin position="104"/>
        <end position="124"/>
    </location>
</feature>
<feature type="transmembrane region" description="Helical" evidence="1">
    <location>
        <begin position="409"/>
        <end position="428"/>
    </location>
</feature>
<dbReference type="RefSeq" id="WP_272738125.1">
    <property type="nucleotide sequence ID" value="NZ_CP116942.1"/>
</dbReference>
<keyword evidence="3" id="KW-1185">Reference proteome</keyword>
<proteinExistence type="predicted"/>
<feature type="transmembrane region" description="Helical" evidence="1">
    <location>
        <begin position="376"/>
        <end position="397"/>
    </location>
</feature>
<feature type="transmembrane region" description="Helical" evidence="1">
    <location>
        <begin position="130"/>
        <end position="151"/>
    </location>
</feature>
<evidence type="ECO:0000256" key="1">
    <source>
        <dbReference type="SAM" id="Phobius"/>
    </source>
</evidence>
<keyword evidence="1" id="KW-0812">Transmembrane</keyword>
<protein>
    <submittedName>
        <fullName evidence="2">Uncharacterized protein</fullName>
    </submittedName>
</protein>
<dbReference type="AlphaFoldDB" id="A0AAE9YCN4"/>
<reference evidence="2" key="1">
    <citation type="submission" date="2023-01" db="EMBL/GenBank/DDBJ databases">
        <title>The diversity of Class Acidimicrobiia in South China Sea sediment environments and the proposal of Iamia marina sp. nov., a novel species of the genus Iamia.</title>
        <authorList>
            <person name="He Y."/>
            <person name="Tian X."/>
        </authorList>
    </citation>
    <scope>NUCLEOTIDE SEQUENCE</scope>
    <source>
        <strain evidence="2">DSM 19957</strain>
    </source>
</reference>
<keyword evidence="1" id="KW-0472">Membrane</keyword>
<dbReference type="EMBL" id="CP116942">
    <property type="protein sequence ID" value="WCO68609.1"/>
    <property type="molecule type" value="Genomic_DNA"/>
</dbReference>
<dbReference type="KEGG" id="ima:PO878_07685"/>
<feature type="transmembrane region" description="Helical" evidence="1">
    <location>
        <begin position="237"/>
        <end position="257"/>
    </location>
</feature>
<feature type="transmembrane region" description="Helical" evidence="1">
    <location>
        <begin position="347"/>
        <end position="370"/>
    </location>
</feature>
<dbReference type="Proteomes" id="UP001216390">
    <property type="component" value="Chromosome"/>
</dbReference>
<evidence type="ECO:0000313" key="2">
    <source>
        <dbReference type="EMBL" id="WCO68609.1"/>
    </source>
</evidence>
<keyword evidence="1" id="KW-1133">Transmembrane helix</keyword>
<accession>A0AAE9YCN4</accession>
<evidence type="ECO:0000313" key="3">
    <source>
        <dbReference type="Proteomes" id="UP001216390"/>
    </source>
</evidence>
<feature type="transmembrane region" description="Helical" evidence="1">
    <location>
        <begin position="197"/>
        <end position="216"/>
    </location>
</feature>
<organism evidence="2 3">
    <name type="scientific">Iamia majanohamensis</name>
    <dbReference type="NCBI Taxonomy" id="467976"/>
    <lineage>
        <taxon>Bacteria</taxon>
        <taxon>Bacillati</taxon>
        <taxon>Actinomycetota</taxon>
        <taxon>Acidimicrobiia</taxon>
        <taxon>Acidimicrobiales</taxon>
        <taxon>Iamiaceae</taxon>
        <taxon>Iamia</taxon>
    </lineage>
</organism>
<feature type="transmembrane region" description="Helical" evidence="1">
    <location>
        <begin position="311"/>
        <end position="335"/>
    </location>
</feature>
<gene>
    <name evidence="2" type="ORF">PO878_07685</name>
</gene>